<dbReference type="Gene3D" id="2.120.10.30">
    <property type="entry name" value="TolB, C-terminal domain"/>
    <property type="match status" value="1"/>
</dbReference>
<evidence type="ECO:0000313" key="6">
    <source>
        <dbReference type="Proteomes" id="UP000187506"/>
    </source>
</evidence>
<feature type="chain" id="PRO_5042224908" description="Laminin G domain-containing protein" evidence="3">
    <location>
        <begin position="21"/>
        <end position="1310"/>
    </location>
</feature>
<evidence type="ECO:0000256" key="2">
    <source>
        <dbReference type="ARBA" id="ARBA00023157"/>
    </source>
</evidence>
<proteinExistence type="predicted"/>
<dbReference type="RefSeq" id="WP_076733484.1">
    <property type="nucleotide sequence ID" value="NZ_CP019352.1"/>
</dbReference>
<dbReference type="SMART" id="SM00560">
    <property type="entry name" value="LamGL"/>
    <property type="match status" value="2"/>
</dbReference>
<reference evidence="5 6" key="1">
    <citation type="submission" date="2017-01" db="EMBL/GenBank/DDBJ databases">
        <title>Complete genome of Lacinutrix venerupis DOK2-8 isolated from seawater in Dokdo.</title>
        <authorList>
            <person name="Chi W.-J."/>
            <person name="Kim J.H."/>
        </authorList>
    </citation>
    <scope>NUCLEOTIDE SEQUENCE [LARGE SCALE GENOMIC DNA]</scope>
    <source>
        <strain evidence="5 6">DOK2-8</strain>
    </source>
</reference>
<sequence length="1310" mass="141235">MKLKFYIFLWALFCLNFSYAQTTPVLTGISQPYSLAFHEDNLYVAERSIKRISIKDITTSGTGITGVLTYTNDNPVALTMDGDNLYLGYQNSNIVDKANVVNYTGLQNVYVSNSAPITSYGSVVHDGYLYFTNSNYGEIIQVDLSSGGFVTYISGLQNPYGLAIKGDDLYVSELGTSRISKIDVTTTPALTTVITGLANPRGIAFYGNNLYVAEYSANRIGVIDVTATAPSNTPIVTGSVFGPIDVALKGNDLYIAELSNNRVSKTTLPLYEPSPATHLNFDGVDDSVSLTNTYGSVTDFTIEAWIKTNSDGIIIHSNSAYDNSYLAVTNGKLTYTTSRHGYGGHILTSNQNVNDDTWHHVAFSTSSINTNGQGSLYIDGVLDNSTSFAVYTVPMGSLTIGGVNTSYFSGSIDELRVWDVVRTAAEINNAKSSEIQCNETGLIAYYQFNKGIDASENTNITSLTDITGNVNNGTLNNFALTGTTSNWLAGSPITTVSLPPDVVSPVEYMQYDTATPLTATTGANGTGLMWYTTEIGGMGDANAPTPDTSTLGSTSYWVASTNNNGCESERTEIVVTILQPATNLDFGGALDYVNCGNGASLQISGNAITLEAYVKFNSFAGAEWGGNIINKNGTGDYGYMLRAGGNGVVNFNLGNGTWNEVSSPQNTISLNTWYHIAGVYDGTTQKIYVDGIEVASNNLSINFVESGFNLNLGRDPQFTDRGVDASIDEVKIWNIARTEDQINASKNCELQGDEVGLAAYYKFNQGLDSADNSSETSLLDATSNGNNGTLTNFNLTGTISNWLAGSPITTGLIIPSEATVTTPVIYNQGDTASQLTATTGANGTGLMWYTTGIGGTGDANAPTPDTSTLGSTSYWVSSTNDNGCESEREEIVVTINELIPATHLNFDGVDDYININIGEFTTSLYNYTHEFWFKTSSADGTIFNFSDTGLPNSGGFNKTIYLQNGNLVSYVYNNSEHYITSTTTYNDNNWHHVTEIANASERKLYVDGVLIGTDSNFSNQYFGYIVLGASNKTPGVYFNGDIDEVRIWNIALLIEDVNNRGNCELQNNETNLLAYYRFNQGNATVDNTSETTLVDATSNTYNGTLNNFALTGTTSNWLAGSPLGAAPTITMQPQDQTISSGDSSVVFSVSASNATSYQWEFSNADEDIWTPLNDSLSDPDISGSTTNTLTISGQNIETITNLKFRVLVNGESSCYIISNEVTASETLSVSSFKEDDIKIYPNPTNNLINIATTLNSSLQLSIYDINGRVLLSKTCNQQINTIDISAFSNGMYLLKMKTDFGEVTKRIIKE</sequence>
<dbReference type="SUPFAM" id="SSF49899">
    <property type="entry name" value="Concanavalin A-like lectins/glucanases"/>
    <property type="match status" value="3"/>
</dbReference>
<dbReference type="InterPro" id="IPR011042">
    <property type="entry name" value="6-blade_b-propeller_TolB-like"/>
</dbReference>
<dbReference type="InterPro" id="IPR044023">
    <property type="entry name" value="Ig_7"/>
</dbReference>
<evidence type="ECO:0000313" key="5">
    <source>
        <dbReference type="EMBL" id="APY00578.1"/>
    </source>
</evidence>
<dbReference type="InterPro" id="IPR026444">
    <property type="entry name" value="Secre_tail"/>
</dbReference>
<dbReference type="SUPFAM" id="SSF63825">
    <property type="entry name" value="YWTD domain"/>
    <property type="match status" value="1"/>
</dbReference>
<dbReference type="Gene3D" id="2.40.10.500">
    <property type="match status" value="1"/>
</dbReference>
<dbReference type="EMBL" id="CP019352">
    <property type="protein sequence ID" value="APY00578.1"/>
    <property type="molecule type" value="Genomic_DNA"/>
</dbReference>
<gene>
    <name evidence="5" type="ORF">BWR22_09725</name>
</gene>
<evidence type="ECO:0000256" key="3">
    <source>
        <dbReference type="SAM" id="SignalP"/>
    </source>
</evidence>
<keyword evidence="2" id="KW-1015">Disulfide bond</keyword>
<dbReference type="SMART" id="SM00282">
    <property type="entry name" value="LamG"/>
    <property type="match status" value="2"/>
</dbReference>
<accession>A0AAC9PX87</accession>
<dbReference type="CDD" id="cd00110">
    <property type="entry name" value="LamG"/>
    <property type="match status" value="2"/>
</dbReference>
<dbReference type="KEGG" id="lvn:BWR22_09725"/>
<dbReference type="GO" id="GO:0004553">
    <property type="term" value="F:hydrolase activity, hydrolyzing O-glycosyl compounds"/>
    <property type="evidence" value="ECO:0007669"/>
    <property type="project" value="UniProtKB-ARBA"/>
</dbReference>
<feature type="signal peptide" evidence="3">
    <location>
        <begin position="1"/>
        <end position="20"/>
    </location>
</feature>
<keyword evidence="1 3" id="KW-0732">Signal</keyword>
<dbReference type="Pfam" id="PF19081">
    <property type="entry name" value="Ig_7"/>
    <property type="match status" value="2"/>
</dbReference>
<dbReference type="PANTHER" id="PTHR42535:SF2">
    <property type="entry name" value="CHROMOSOME UNDETERMINED SCAFFOLD_146, WHOLE GENOME SHOTGUN SEQUENCE"/>
    <property type="match status" value="1"/>
</dbReference>
<organism evidence="5 6">
    <name type="scientific">Lacinutrix venerupis</name>
    <dbReference type="NCBI Taxonomy" id="1486034"/>
    <lineage>
        <taxon>Bacteria</taxon>
        <taxon>Pseudomonadati</taxon>
        <taxon>Bacteroidota</taxon>
        <taxon>Flavobacteriia</taxon>
        <taxon>Flavobacteriales</taxon>
        <taxon>Flavobacteriaceae</taxon>
        <taxon>Lacinutrix</taxon>
    </lineage>
</organism>
<protein>
    <recommendedName>
        <fullName evidence="4">Laminin G domain-containing protein</fullName>
    </recommendedName>
</protein>
<keyword evidence="6" id="KW-1185">Reference proteome</keyword>
<dbReference type="InterPro" id="IPR006558">
    <property type="entry name" value="LamG-like"/>
</dbReference>
<evidence type="ECO:0000259" key="4">
    <source>
        <dbReference type="PROSITE" id="PS50025"/>
    </source>
</evidence>
<dbReference type="Gene3D" id="2.60.120.200">
    <property type="match status" value="3"/>
</dbReference>
<dbReference type="PROSITE" id="PS50025">
    <property type="entry name" value="LAM_G_DOMAIN"/>
    <property type="match status" value="1"/>
</dbReference>
<dbReference type="InterPro" id="IPR013320">
    <property type="entry name" value="ConA-like_dom_sf"/>
</dbReference>
<dbReference type="Proteomes" id="UP000187506">
    <property type="component" value="Chromosome"/>
</dbReference>
<dbReference type="Pfam" id="PF18962">
    <property type="entry name" value="Por_Secre_tail"/>
    <property type="match status" value="1"/>
</dbReference>
<evidence type="ECO:0000256" key="1">
    <source>
        <dbReference type="ARBA" id="ARBA00022729"/>
    </source>
</evidence>
<dbReference type="InterPro" id="IPR001791">
    <property type="entry name" value="Laminin_G"/>
</dbReference>
<dbReference type="Pfam" id="PF13385">
    <property type="entry name" value="Laminin_G_3"/>
    <property type="match status" value="3"/>
</dbReference>
<feature type="domain" description="Laminin G" evidence="4">
    <location>
        <begin position="277"/>
        <end position="437"/>
    </location>
</feature>
<dbReference type="NCBIfam" id="TIGR04183">
    <property type="entry name" value="Por_Secre_tail"/>
    <property type="match status" value="1"/>
</dbReference>
<dbReference type="PANTHER" id="PTHR42535">
    <property type="entry name" value="OOKINETE PROTEIN, PUTATIVE-RELATED"/>
    <property type="match status" value="1"/>
</dbReference>
<dbReference type="GO" id="GO:0005975">
    <property type="term" value="P:carbohydrate metabolic process"/>
    <property type="evidence" value="ECO:0007669"/>
    <property type="project" value="UniProtKB-ARBA"/>
</dbReference>
<name>A0AAC9PX87_9FLAO</name>